<dbReference type="OrthoDB" id="2646975at2"/>
<proteinExistence type="predicted"/>
<reference evidence="1 2" key="1">
    <citation type="submission" date="2018-09" db="EMBL/GenBank/DDBJ databases">
        <title>Paenibacillus SK2017-BO5.</title>
        <authorList>
            <person name="Piskunova J.V."/>
            <person name="Dubiley S.A."/>
            <person name="Severinov K.V."/>
        </authorList>
    </citation>
    <scope>NUCLEOTIDE SEQUENCE [LARGE SCALE GENOMIC DNA]</scope>
    <source>
        <strain evidence="1 2">BO5</strain>
    </source>
</reference>
<evidence type="ECO:0000313" key="1">
    <source>
        <dbReference type="EMBL" id="RJG26688.1"/>
    </source>
</evidence>
<protein>
    <submittedName>
        <fullName evidence="1">Uncharacterized protein</fullName>
    </submittedName>
</protein>
<gene>
    <name evidence="1" type="ORF">DQX05_01255</name>
</gene>
<comment type="caution">
    <text evidence="1">The sequence shown here is derived from an EMBL/GenBank/DDBJ whole genome shotgun (WGS) entry which is preliminary data.</text>
</comment>
<name>A0A3A3GNL8_PANTH</name>
<sequence length="163" mass="19205">MAMEWAQGELFSKATDAEIQRAKFLLEKYIHMVALMRDFEAFEQELAQVAVDGETGRRIDQDDLHADKTANAVILTEKQKWVYEQYRFYTTMLRRSAGLIQDEDAKRAVEYRFFQGYSRKETILFFRRGLSDSTIDRRIEEGTTSIANTLKLLGFFERDEMKF</sequence>
<dbReference type="AlphaFoldDB" id="A0A3A3GNL8"/>
<dbReference type="RefSeq" id="WP_119790176.1">
    <property type="nucleotide sequence ID" value="NZ_QYZD01000001.1"/>
</dbReference>
<dbReference type="EMBL" id="QYZD01000001">
    <property type="protein sequence ID" value="RJG26688.1"/>
    <property type="molecule type" value="Genomic_DNA"/>
</dbReference>
<evidence type="ECO:0000313" key="2">
    <source>
        <dbReference type="Proteomes" id="UP000266177"/>
    </source>
</evidence>
<accession>A0A3A3GNL8</accession>
<dbReference type="Proteomes" id="UP000266177">
    <property type="component" value="Unassembled WGS sequence"/>
</dbReference>
<organism evidence="1 2">
    <name type="scientific">Paenibacillus thiaminolyticus</name>
    <name type="common">Bacillus thiaminolyticus</name>
    <dbReference type="NCBI Taxonomy" id="49283"/>
    <lineage>
        <taxon>Bacteria</taxon>
        <taxon>Bacillati</taxon>
        <taxon>Bacillota</taxon>
        <taxon>Bacilli</taxon>
        <taxon>Bacillales</taxon>
        <taxon>Paenibacillaceae</taxon>
        <taxon>Paenibacillus</taxon>
    </lineage>
</organism>